<organism evidence="2 3">
    <name type="scientific">Paenibacillus popilliae</name>
    <name type="common">Bacillus popilliae</name>
    <dbReference type="NCBI Taxonomy" id="78057"/>
    <lineage>
        <taxon>Bacteria</taxon>
        <taxon>Bacillati</taxon>
        <taxon>Bacillota</taxon>
        <taxon>Bacilli</taxon>
        <taxon>Bacillales</taxon>
        <taxon>Paenibacillaceae</taxon>
        <taxon>Paenibacillus</taxon>
    </lineage>
</organism>
<sequence>MKRWNVVLLSVTAAALLMAFIPAPTFAVAAAANSKQQGEPGFTKTVKDLDKELVEKAQEALKSFVNEEIDFEGVRYSYKIDGKKEPTLYSKAYRTVTHPVKGAEKIFAAEVTIKAQTGEIYQINLDPQLTSLDEGIRTKMKAAITETEKSLSYDDITKLNIDGASGEISTLGPYDLVIDAKSGKVQLAIYNVPKSKVDQRAVQAAQQAAGTLTGGKKITFDSVQRFVGEGADRYLFAQNNEQSINVWIEAATNKVQNISLGAERPVHSSMEELKKKFAKPKYTAAEAIKTMYPMIKKIFGIDVTGYQVKVEDNNYTFLKKGSPSISAAINEKGKVYALTRELVAKSK</sequence>
<dbReference type="RefSeq" id="WP_142546383.1">
    <property type="nucleotide sequence ID" value="NZ_SADY01000010.1"/>
</dbReference>
<dbReference type="EMBL" id="SADY01000010">
    <property type="protein sequence ID" value="TQR41439.1"/>
    <property type="molecule type" value="Genomic_DNA"/>
</dbReference>
<dbReference type="Proteomes" id="UP000316208">
    <property type="component" value="Unassembled WGS sequence"/>
</dbReference>
<name>A0ABY3AHY6_PAEPP</name>
<evidence type="ECO:0000313" key="3">
    <source>
        <dbReference type="Proteomes" id="UP000316208"/>
    </source>
</evidence>
<evidence type="ECO:0000313" key="2">
    <source>
        <dbReference type="EMBL" id="TQR41439.1"/>
    </source>
</evidence>
<keyword evidence="3" id="KW-1185">Reference proteome</keyword>
<evidence type="ECO:0000256" key="1">
    <source>
        <dbReference type="SAM" id="SignalP"/>
    </source>
</evidence>
<comment type="caution">
    <text evidence="2">The sequence shown here is derived from an EMBL/GenBank/DDBJ whole genome shotgun (WGS) entry which is preliminary data.</text>
</comment>
<reference evidence="2 3" key="1">
    <citation type="submission" date="2018-03" db="EMBL/GenBank/DDBJ databases">
        <title>Aerobic endospore-forming bacteria genome sequencing and assembly.</title>
        <authorList>
            <person name="Cavalcante D.A."/>
            <person name="Driks A."/>
            <person name="Putonti C."/>
            <person name="De-Souza M.T."/>
        </authorList>
    </citation>
    <scope>NUCLEOTIDE SEQUENCE [LARGE SCALE GENOMIC DNA]</scope>
    <source>
        <strain evidence="2 3">SDF0028</strain>
    </source>
</reference>
<accession>A0ABY3AHY6</accession>
<gene>
    <name evidence="2" type="ORF">C7Y44_25840</name>
</gene>
<proteinExistence type="predicted"/>
<feature type="chain" id="PRO_5046406848" evidence="1">
    <location>
        <begin position="30"/>
        <end position="347"/>
    </location>
</feature>
<keyword evidence="1" id="KW-0732">Signal</keyword>
<protein>
    <submittedName>
        <fullName evidence="2">Uncharacterized protein</fullName>
    </submittedName>
</protein>
<feature type="signal peptide" evidence="1">
    <location>
        <begin position="1"/>
        <end position="29"/>
    </location>
</feature>